<keyword evidence="1" id="KW-1133">Transmembrane helix</keyword>
<sequence>MTDLMLDATQAPFLVALGLLFGLLALEILLSLLGLTLLGGEGDVDLELDVDAPDLGDFDISLDGADIADLELAEFEAEIPETPEPAGMASVMGLGKMPAMIWLAAVLLGFGVSGLALQSAINAAFGAALPAGLAVFPAGAAGLWFARSFGGLFARLLPKTETTAQTQHQLGRQRGVITQGNAKTGSPAEVRVIDRHGNMHYLRAEPLKPEDTIAQGTDVLVLRRRSDGRFLLVALSD</sequence>
<accession>A0A037ZLI8</accession>
<reference evidence="4 5" key="1">
    <citation type="submission" date="2014-03" db="EMBL/GenBank/DDBJ databases">
        <title>Draft Genome Sequence of Actibacterium mucosum KCTC 23349, a Marine Alphaproteobacterium with Complex Ionic Requirements Isolated from Mediterranean Seawater at Malvarrosa Beach, Valencia, Spain.</title>
        <authorList>
            <person name="Arahal D.R."/>
            <person name="Shao Z."/>
            <person name="Lai Q."/>
            <person name="Pujalte M.J."/>
        </authorList>
    </citation>
    <scope>NUCLEOTIDE SEQUENCE [LARGE SCALE GENOMIC DNA]</scope>
    <source>
        <strain evidence="4 5">KCTC 23349</strain>
    </source>
</reference>
<organism evidence="4 5">
    <name type="scientific">Actibacterium mucosum KCTC 23349</name>
    <dbReference type="NCBI Taxonomy" id="1454373"/>
    <lineage>
        <taxon>Bacteria</taxon>
        <taxon>Pseudomonadati</taxon>
        <taxon>Pseudomonadota</taxon>
        <taxon>Alphaproteobacteria</taxon>
        <taxon>Rhodobacterales</taxon>
        <taxon>Roseobacteraceae</taxon>
        <taxon>Actibacterium</taxon>
    </lineage>
</organism>
<dbReference type="InterPro" id="IPR048376">
    <property type="entry name" value="YqiJ_N"/>
</dbReference>
<dbReference type="STRING" id="1454373.ACMU_05435"/>
<feature type="transmembrane region" description="Helical" evidence="1">
    <location>
        <begin position="99"/>
        <end position="117"/>
    </location>
</feature>
<name>A0A037ZLI8_9RHOB</name>
<dbReference type="EMBL" id="JFKE01000002">
    <property type="protein sequence ID" value="KAJ56387.1"/>
    <property type="molecule type" value="Genomic_DNA"/>
</dbReference>
<dbReference type="RefSeq" id="WP_035256380.1">
    <property type="nucleotide sequence ID" value="NZ_JFKE01000002.1"/>
</dbReference>
<dbReference type="InterPro" id="IPR010840">
    <property type="entry name" value="YqiJ_OB"/>
</dbReference>
<comment type="caution">
    <text evidence="4">The sequence shown here is derived from an EMBL/GenBank/DDBJ whole genome shotgun (WGS) entry which is preliminary data.</text>
</comment>
<feature type="domain" description="Inner membrane protein YqiJ N-terminal" evidence="3">
    <location>
        <begin position="11"/>
        <end position="144"/>
    </location>
</feature>
<gene>
    <name evidence="4" type="ORF">ACMU_05435</name>
</gene>
<keyword evidence="1" id="KW-0472">Membrane</keyword>
<keyword evidence="1" id="KW-0812">Transmembrane</keyword>
<protein>
    <recommendedName>
        <fullName evidence="6">Inner membrane protein YqiJ</fullName>
    </recommendedName>
</protein>
<dbReference type="Pfam" id="PF21001">
    <property type="entry name" value="YqiJ_N"/>
    <property type="match status" value="1"/>
</dbReference>
<dbReference type="Proteomes" id="UP000026249">
    <property type="component" value="Unassembled WGS sequence"/>
</dbReference>
<evidence type="ECO:0000313" key="4">
    <source>
        <dbReference type="EMBL" id="KAJ56387.1"/>
    </source>
</evidence>
<evidence type="ECO:0000259" key="3">
    <source>
        <dbReference type="Pfam" id="PF21001"/>
    </source>
</evidence>
<proteinExistence type="predicted"/>
<feature type="domain" description="Inner membrane protein YqiJ OB-fold" evidence="2">
    <location>
        <begin position="173"/>
        <end position="227"/>
    </location>
</feature>
<evidence type="ECO:0000259" key="2">
    <source>
        <dbReference type="Pfam" id="PF07290"/>
    </source>
</evidence>
<evidence type="ECO:0008006" key="6">
    <source>
        <dbReference type="Google" id="ProtNLM"/>
    </source>
</evidence>
<keyword evidence="5" id="KW-1185">Reference proteome</keyword>
<feature type="transmembrane region" description="Helical" evidence="1">
    <location>
        <begin position="12"/>
        <end position="38"/>
    </location>
</feature>
<dbReference type="Pfam" id="PF07290">
    <property type="entry name" value="YqiJ_OB"/>
    <property type="match status" value="1"/>
</dbReference>
<feature type="transmembrane region" description="Helical" evidence="1">
    <location>
        <begin position="123"/>
        <end position="146"/>
    </location>
</feature>
<evidence type="ECO:0000313" key="5">
    <source>
        <dbReference type="Proteomes" id="UP000026249"/>
    </source>
</evidence>
<evidence type="ECO:0000256" key="1">
    <source>
        <dbReference type="SAM" id="Phobius"/>
    </source>
</evidence>
<dbReference type="OrthoDB" id="5421421at2"/>
<dbReference type="AlphaFoldDB" id="A0A037ZLI8"/>